<reference evidence="2" key="1">
    <citation type="submission" date="2018-11" db="EMBL/GenBank/DDBJ databases">
        <authorList>
            <person name="Alioto T."/>
            <person name="Alioto T."/>
        </authorList>
    </citation>
    <scope>NUCLEOTIDE SEQUENCE</scope>
</reference>
<dbReference type="Pfam" id="PF23345">
    <property type="entry name" value="NUP160_helical"/>
    <property type="match status" value="1"/>
</dbReference>
<dbReference type="InterPro" id="IPR021717">
    <property type="entry name" value="Nucleoporin_Nup160"/>
</dbReference>
<comment type="caution">
    <text evidence="2">The sequence shown here is derived from an EMBL/GenBank/DDBJ whole genome shotgun (WGS) entry which is preliminary data.</text>
</comment>
<keyword evidence="3" id="KW-1185">Reference proteome</keyword>
<name>A0A8B6HJV9_MYTGA</name>
<protein>
    <recommendedName>
        <fullName evidence="1">NUP160 helical domain-containing protein</fullName>
    </recommendedName>
</protein>
<dbReference type="AlphaFoldDB" id="A0A8B6HJV9"/>
<evidence type="ECO:0000313" key="3">
    <source>
        <dbReference type="Proteomes" id="UP000596742"/>
    </source>
</evidence>
<accession>A0A8B6HJV9</accession>
<dbReference type="Proteomes" id="UP000596742">
    <property type="component" value="Unassembled WGS sequence"/>
</dbReference>
<dbReference type="InterPro" id="IPR056547">
    <property type="entry name" value="NUP160_helical"/>
</dbReference>
<proteinExistence type="predicted"/>
<organism evidence="2 3">
    <name type="scientific">Mytilus galloprovincialis</name>
    <name type="common">Mediterranean mussel</name>
    <dbReference type="NCBI Taxonomy" id="29158"/>
    <lineage>
        <taxon>Eukaryota</taxon>
        <taxon>Metazoa</taxon>
        <taxon>Spiralia</taxon>
        <taxon>Lophotrochozoa</taxon>
        <taxon>Mollusca</taxon>
        <taxon>Bivalvia</taxon>
        <taxon>Autobranchia</taxon>
        <taxon>Pteriomorphia</taxon>
        <taxon>Mytilida</taxon>
        <taxon>Mytiloidea</taxon>
        <taxon>Mytilidae</taxon>
        <taxon>Mytilinae</taxon>
        <taxon>Mytilus</taxon>
    </lineage>
</organism>
<feature type="domain" description="NUP160 helical" evidence="1">
    <location>
        <begin position="50"/>
        <end position="251"/>
    </location>
</feature>
<dbReference type="OrthoDB" id="67716at2759"/>
<dbReference type="PANTHER" id="PTHR21286:SF0">
    <property type="entry name" value="NUCLEAR PORE COMPLEX PROTEIN NUP160"/>
    <property type="match status" value="1"/>
</dbReference>
<dbReference type="GO" id="GO:0005643">
    <property type="term" value="C:nuclear pore"/>
    <property type="evidence" value="ECO:0007669"/>
    <property type="project" value="TreeGrafter"/>
</dbReference>
<evidence type="ECO:0000259" key="1">
    <source>
        <dbReference type="Pfam" id="PF23345"/>
    </source>
</evidence>
<gene>
    <name evidence="2" type="ORF">MGAL_10B092388B</name>
</gene>
<sequence>MTGLLADPVTGMICFIKKGGISYVRQCDRTEELFLGSGQWLEQEENDLQDLSLKDDIRTLSECLQLVDGKLTEDITAQFECQISLKEDVKNLAEQIVDEMFFNTSLIDNSTAADSLAYLLQNMDDIQLALKTVLQSLDIQQRGAGEQDFVMDTSDINANQKLSCERLFISSTGVEILSKSLQQISAIRLIVVRDLLILMVAALRLENKSGLTQASASEIDDELIPNTCVLIKAYMTLKWTTETMATSAQTSSM</sequence>
<evidence type="ECO:0000313" key="2">
    <source>
        <dbReference type="EMBL" id="VDI80507.1"/>
    </source>
</evidence>
<dbReference type="GO" id="GO:0017056">
    <property type="term" value="F:structural constituent of nuclear pore"/>
    <property type="evidence" value="ECO:0007669"/>
    <property type="project" value="TreeGrafter"/>
</dbReference>
<dbReference type="EMBL" id="UYJE01010180">
    <property type="protein sequence ID" value="VDI80507.1"/>
    <property type="molecule type" value="Genomic_DNA"/>
</dbReference>
<dbReference type="PANTHER" id="PTHR21286">
    <property type="entry name" value="NUCLEAR PORE COMPLEX PROTEIN NUP160"/>
    <property type="match status" value="1"/>
</dbReference>